<feature type="region of interest" description="Disordered" evidence="5">
    <location>
        <begin position="129"/>
        <end position="164"/>
    </location>
</feature>
<dbReference type="InterPro" id="IPR007650">
    <property type="entry name" value="Zf-FLZ_dom"/>
</dbReference>
<gene>
    <name evidence="7" type="ORF">Fot_43022</name>
</gene>
<feature type="domain" description="FLZ-type" evidence="6">
    <location>
        <begin position="81"/>
        <end position="125"/>
    </location>
</feature>
<evidence type="ECO:0000313" key="8">
    <source>
        <dbReference type="Proteomes" id="UP001604277"/>
    </source>
</evidence>
<reference evidence="8" key="1">
    <citation type="submission" date="2024-07" db="EMBL/GenBank/DDBJ databases">
        <title>Two chromosome-level genome assemblies of Korean endemic species Abeliophyllum distichum and Forsythia ovata (Oleaceae).</title>
        <authorList>
            <person name="Jang H."/>
        </authorList>
    </citation>
    <scope>NUCLEOTIDE SEQUENCE [LARGE SCALE GENOMIC DNA]</scope>
</reference>
<dbReference type="Pfam" id="PF04570">
    <property type="entry name" value="zf-FLZ"/>
    <property type="match status" value="1"/>
</dbReference>
<accession>A0ABD1RMV0</accession>
<keyword evidence="3" id="KW-0862">Zinc</keyword>
<keyword evidence="8" id="KW-1185">Reference proteome</keyword>
<organism evidence="7 8">
    <name type="scientific">Forsythia ovata</name>
    <dbReference type="NCBI Taxonomy" id="205694"/>
    <lineage>
        <taxon>Eukaryota</taxon>
        <taxon>Viridiplantae</taxon>
        <taxon>Streptophyta</taxon>
        <taxon>Embryophyta</taxon>
        <taxon>Tracheophyta</taxon>
        <taxon>Spermatophyta</taxon>
        <taxon>Magnoliopsida</taxon>
        <taxon>eudicotyledons</taxon>
        <taxon>Gunneridae</taxon>
        <taxon>Pentapetalae</taxon>
        <taxon>asterids</taxon>
        <taxon>lamiids</taxon>
        <taxon>Lamiales</taxon>
        <taxon>Oleaceae</taxon>
        <taxon>Forsythieae</taxon>
        <taxon>Forsythia</taxon>
    </lineage>
</organism>
<keyword evidence="2" id="KW-0479">Metal-binding</keyword>
<evidence type="ECO:0000256" key="4">
    <source>
        <dbReference type="PROSITE-ProRule" id="PRU01131"/>
    </source>
</evidence>
<dbReference type="PROSITE" id="PS51795">
    <property type="entry name" value="ZF_FLZ"/>
    <property type="match status" value="1"/>
</dbReference>
<evidence type="ECO:0000259" key="6">
    <source>
        <dbReference type="PROSITE" id="PS51795"/>
    </source>
</evidence>
<evidence type="ECO:0000256" key="2">
    <source>
        <dbReference type="ARBA" id="ARBA00022723"/>
    </source>
</evidence>
<evidence type="ECO:0000313" key="7">
    <source>
        <dbReference type="EMBL" id="KAL2489730.1"/>
    </source>
</evidence>
<comment type="similarity">
    <text evidence="1">Belongs to the FLZ family.</text>
</comment>
<dbReference type="PANTHER" id="PTHR46057">
    <property type="entry name" value="FCS-LIKE ZINC FINGER 1-RELATED"/>
    <property type="match status" value="1"/>
</dbReference>
<evidence type="ECO:0000256" key="5">
    <source>
        <dbReference type="SAM" id="MobiDB-lite"/>
    </source>
</evidence>
<protein>
    <recommendedName>
        <fullName evidence="6">FLZ-type domain-containing protein</fullName>
    </recommendedName>
</protein>
<dbReference type="Proteomes" id="UP001604277">
    <property type="component" value="Unassembled WGS sequence"/>
</dbReference>
<sequence length="164" mass="18407">MDSAATTCSRRNPCFIEGDYGTDSVAEMEYGSSVNSHRHNNSLISTAFYCNSPQRMMNLSVPSRSVHGRFFSEGFEEHKAHFLDACFLCKQPLSSNKDIFMYRGNTPFCSVECRQEQIEMDEAKEKSLNLSVSRRALRKEQRKSSAPNKSPPDCPFNTGTVVGA</sequence>
<proteinExistence type="inferred from homology"/>
<dbReference type="EMBL" id="JBFOLJ010000012">
    <property type="protein sequence ID" value="KAL2489730.1"/>
    <property type="molecule type" value="Genomic_DNA"/>
</dbReference>
<dbReference type="PANTHER" id="PTHR46057:SF9">
    <property type="entry name" value="FCS-LIKE ZINC FINGER 1"/>
    <property type="match status" value="1"/>
</dbReference>
<comment type="caution">
    <text evidence="7">The sequence shown here is derived from an EMBL/GenBank/DDBJ whole genome shotgun (WGS) entry which is preliminary data.</text>
</comment>
<dbReference type="AlphaFoldDB" id="A0ABD1RMV0"/>
<evidence type="ECO:0000256" key="1">
    <source>
        <dbReference type="ARBA" id="ARBA00009374"/>
    </source>
</evidence>
<dbReference type="GO" id="GO:0008270">
    <property type="term" value="F:zinc ion binding"/>
    <property type="evidence" value="ECO:0007669"/>
    <property type="project" value="UniProtKB-KW"/>
</dbReference>
<dbReference type="InterPro" id="IPR044533">
    <property type="entry name" value="FLZ1/2/3"/>
</dbReference>
<evidence type="ECO:0000256" key="3">
    <source>
        <dbReference type="ARBA" id="ARBA00022771"/>
    </source>
</evidence>
<keyword evidence="3" id="KW-0863">Zinc-finger</keyword>
<name>A0ABD1RMV0_9LAMI</name>
<feature type="zinc finger region" description="FLZ-type" evidence="4">
    <location>
        <begin position="81"/>
        <end position="125"/>
    </location>
</feature>